<dbReference type="SUPFAM" id="SSF50952">
    <property type="entry name" value="Soluble quinoprotein glucose dehydrogenase"/>
    <property type="match status" value="1"/>
</dbReference>
<keyword evidence="4" id="KW-1185">Reference proteome</keyword>
<dbReference type="Proteomes" id="UP000799092">
    <property type="component" value="Unassembled WGS sequence"/>
</dbReference>
<dbReference type="OrthoDB" id="9770043at2"/>
<evidence type="ECO:0000256" key="1">
    <source>
        <dbReference type="SAM" id="MobiDB-lite"/>
    </source>
</evidence>
<dbReference type="InterPro" id="IPR011041">
    <property type="entry name" value="Quinoprot_gluc/sorb_DH_b-prop"/>
</dbReference>
<dbReference type="Pfam" id="PF07995">
    <property type="entry name" value="GSDH"/>
    <property type="match status" value="1"/>
</dbReference>
<feature type="region of interest" description="Disordered" evidence="1">
    <location>
        <begin position="13"/>
        <end position="39"/>
    </location>
</feature>
<organism evidence="3 4">
    <name type="scientific">Aquibacillus halophilus</name>
    <dbReference type="NCBI Taxonomy" id="930132"/>
    <lineage>
        <taxon>Bacteria</taxon>
        <taxon>Bacillati</taxon>
        <taxon>Bacillota</taxon>
        <taxon>Bacilli</taxon>
        <taxon>Bacillales</taxon>
        <taxon>Bacillaceae</taxon>
        <taxon>Aquibacillus</taxon>
    </lineage>
</organism>
<feature type="domain" description="Glucose/Sorbosone dehydrogenase" evidence="2">
    <location>
        <begin position="45"/>
        <end position="336"/>
    </location>
</feature>
<comment type="caution">
    <text evidence="3">The sequence shown here is derived from an EMBL/GenBank/DDBJ whole genome shotgun (WGS) entry which is preliminary data.</text>
</comment>
<gene>
    <name evidence="3" type="ORF">GH741_13410</name>
</gene>
<dbReference type="Gene3D" id="2.120.10.30">
    <property type="entry name" value="TolB, C-terminal domain"/>
    <property type="match status" value="1"/>
</dbReference>
<dbReference type="InterPro" id="IPR012938">
    <property type="entry name" value="Glc/Sorbosone_DH"/>
</dbReference>
<dbReference type="InterPro" id="IPR011042">
    <property type="entry name" value="6-blade_b-propeller_TolB-like"/>
</dbReference>
<protein>
    <submittedName>
        <fullName evidence="3">Quinoprotein glucose dehydrogenase</fullName>
    </submittedName>
</protein>
<dbReference type="PANTHER" id="PTHR19328:SF13">
    <property type="entry name" value="HIPL1 PROTEIN"/>
    <property type="match status" value="1"/>
</dbReference>
<proteinExistence type="predicted"/>
<dbReference type="PANTHER" id="PTHR19328">
    <property type="entry name" value="HEDGEHOG-INTERACTING PROTEIN"/>
    <property type="match status" value="1"/>
</dbReference>
<accession>A0A6A8DIP5</accession>
<sequence>MLSSLLLVACSGMENNEDTSTVQEQEEMEESVNGGSETEVTATNLEVPWEIVEFNDTIYVSERPGSITKVTADGVTRKSVKLEKSLANRSEAGLLGLAFPSSFSENKEAFAYYSYANEQGVFQRIVRIQEQSEQWVETAVLVDGIPGGQYHQGGRIEIGPDDKLYATTGDATVPNLAQNKDSLAGKILRINQDGTIPNDNPFADSYIYSIGHRNPQGLAWDEKGNLYATEHGNQAHDEINLVQPGNNYGWPEIEGDQQASEMLSPVVQSGNDTWAPSGTTFYNGDFYFASLRGEAVRKFDVVSESQEVVLDGYGRIRDVLATDEGIYFVTNNTDGRGNPIEQDDRLILWKQN</sequence>
<name>A0A6A8DIP5_9BACI</name>
<evidence type="ECO:0000313" key="4">
    <source>
        <dbReference type="Proteomes" id="UP000799092"/>
    </source>
</evidence>
<dbReference type="EMBL" id="WJNG01000011">
    <property type="protein sequence ID" value="MRH43669.1"/>
    <property type="molecule type" value="Genomic_DNA"/>
</dbReference>
<reference evidence="3" key="1">
    <citation type="submission" date="2019-11" db="EMBL/GenBank/DDBJ databases">
        <authorList>
            <person name="Li J."/>
        </authorList>
    </citation>
    <scope>NUCLEOTIDE SEQUENCE</scope>
    <source>
        <strain evidence="3">B6B</strain>
    </source>
</reference>
<dbReference type="AlphaFoldDB" id="A0A6A8DIP5"/>
<evidence type="ECO:0000259" key="2">
    <source>
        <dbReference type="Pfam" id="PF07995"/>
    </source>
</evidence>
<evidence type="ECO:0000313" key="3">
    <source>
        <dbReference type="EMBL" id="MRH43669.1"/>
    </source>
</evidence>